<reference evidence="5 6" key="1">
    <citation type="submission" date="2016-11" db="EMBL/GenBank/DDBJ databases">
        <authorList>
            <person name="Jaros S."/>
            <person name="Januszkiewicz K."/>
            <person name="Wedrychowicz H."/>
        </authorList>
    </citation>
    <scope>NUCLEOTIDE SEQUENCE [LARGE SCALE GENOMIC DNA]</scope>
    <source>
        <strain evidence="5 6">DSM 29431</strain>
    </source>
</reference>
<gene>
    <name evidence="5" type="ORF">SAMN05443551_1338</name>
</gene>
<dbReference type="InterPro" id="IPR005105">
    <property type="entry name" value="GlnD_Uridyltrans_N"/>
</dbReference>
<dbReference type="SMART" id="SM00100">
    <property type="entry name" value="cNMP"/>
    <property type="match status" value="1"/>
</dbReference>
<dbReference type="CDD" id="cd00038">
    <property type="entry name" value="CAP_ED"/>
    <property type="match status" value="1"/>
</dbReference>
<dbReference type="CDD" id="cd05401">
    <property type="entry name" value="NT_GlnE_GlnD_like"/>
    <property type="match status" value="1"/>
</dbReference>
<dbReference type="Gene3D" id="2.60.120.10">
    <property type="entry name" value="Jelly Rolls"/>
    <property type="match status" value="1"/>
</dbReference>
<dbReference type="Pfam" id="PF10335">
    <property type="entry name" value="DUF294_C"/>
    <property type="match status" value="1"/>
</dbReference>
<dbReference type="PROSITE" id="PS51371">
    <property type="entry name" value="CBS"/>
    <property type="match status" value="2"/>
</dbReference>
<dbReference type="AlphaFoldDB" id="A0A1M5PKL2"/>
<dbReference type="SUPFAM" id="SSF51206">
    <property type="entry name" value="cAMP-binding domain-like"/>
    <property type="match status" value="1"/>
</dbReference>
<dbReference type="SMART" id="SM00116">
    <property type="entry name" value="CBS"/>
    <property type="match status" value="2"/>
</dbReference>
<dbReference type="EMBL" id="FQXC01000001">
    <property type="protein sequence ID" value="SHH02312.1"/>
    <property type="molecule type" value="Genomic_DNA"/>
</dbReference>
<dbReference type="GO" id="GO:0008773">
    <property type="term" value="F:[protein-PII] uridylyltransferase activity"/>
    <property type="evidence" value="ECO:0007669"/>
    <property type="project" value="InterPro"/>
</dbReference>
<dbReference type="Pfam" id="PF00027">
    <property type="entry name" value="cNMP_binding"/>
    <property type="match status" value="1"/>
</dbReference>
<dbReference type="InterPro" id="IPR000644">
    <property type="entry name" value="CBS_dom"/>
</dbReference>
<evidence type="ECO:0000256" key="1">
    <source>
        <dbReference type="ARBA" id="ARBA00023122"/>
    </source>
</evidence>
<dbReference type="InterPro" id="IPR046342">
    <property type="entry name" value="CBS_dom_sf"/>
</dbReference>
<evidence type="ECO:0000313" key="6">
    <source>
        <dbReference type="Proteomes" id="UP000184221"/>
    </source>
</evidence>
<evidence type="ECO:0000259" key="4">
    <source>
        <dbReference type="PROSITE" id="PS51371"/>
    </source>
</evidence>
<keyword evidence="6" id="KW-1185">Reference proteome</keyword>
<evidence type="ECO:0000313" key="5">
    <source>
        <dbReference type="EMBL" id="SHH02312.1"/>
    </source>
</evidence>
<dbReference type="OrthoDB" id="9808528at2"/>
<dbReference type="InterPro" id="IPR018490">
    <property type="entry name" value="cNMP-bd_dom_sf"/>
</dbReference>
<dbReference type="PANTHER" id="PTHR43080">
    <property type="entry name" value="CBS DOMAIN-CONTAINING PROTEIN CBSX3, MITOCHONDRIAL"/>
    <property type="match status" value="1"/>
</dbReference>
<keyword evidence="1 2" id="KW-0129">CBS domain</keyword>
<dbReference type="InterPro" id="IPR000595">
    <property type="entry name" value="cNMP-bd_dom"/>
</dbReference>
<feature type="domain" description="CBS" evidence="4">
    <location>
        <begin position="212"/>
        <end position="268"/>
    </location>
</feature>
<evidence type="ECO:0000256" key="2">
    <source>
        <dbReference type="PROSITE-ProRule" id="PRU00703"/>
    </source>
</evidence>
<dbReference type="SUPFAM" id="SSF54631">
    <property type="entry name" value="CBS-domain pair"/>
    <property type="match status" value="1"/>
</dbReference>
<dbReference type="InterPro" id="IPR051257">
    <property type="entry name" value="Diverse_CBS-Domain"/>
</dbReference>
<dbReference type="PROSITE" id="PS50042">
    <property type="entry name" value="CNMP_BINDING_3"/>
    <property type="match status" value="1"/>
</dbReference>
<evidence type="ECO:0000259" key="3">
    <source>
        <dbReference type="PROSITE" id="PS50042"/>
    </source>
</evidence>
<name>A0A1M5PKL2_9RHOB</name>
<accession>A0A1M5PKL2</accession>
<dbReference type="Gene3D" id="3.10.580.10">
    <property type="entry name" value="CBS-domain"/>
    <property type="match status" value="1"/>
</dbReference>
<dbReference type="Proteomes" id="UP000184221">
    <property type="component" value="Unassembled WGS sequence"/>
</dbReference>
<dbReference type="STRING" id="996342.SAMN05443551_1338"/>
<dbReference type="Pfam" id="PF00571">
    <property type="entry name" value="CBS"/>
    <property type="match status" value="2"/>
</dbReference>
<organism evidence="5 6">
    <name type="scientific">Marivita hallyeonensis</name>
    <dbReference type="NCBI Taxonomy" id="996342"/>
    <lineage>
        <taxon>Bacteria</taxon>
        <taxon>Pseudomonadati</taxon>
        <taxon>Pseudomonadota</taxon>
        <taxon>Alphaproteobacteria</taxon>
        <taxon>Rhodobacterales</taxon>
        <taxon>Roseobacteraceae</taxon>
        <taxon>Marivita</taxon>
    </lineage>
</organism>
<dbReference type="Pfam" id="PF03445">
    <property type="entry name" value="DUF294"/>
    <property type="match status" value="1"/>
</dbReference>
<feature type="domain" description="CBS" evidence="4">
    <location>
        <begin position="148"/>
        <end position="204"/>
    </location>
</feature>
<dbReference type="PANTHER" id="PTHR43080:SF2">
    <property type="entry name" value="CBS DOMAIN-CONTAINING PROTEIN"/>
    <property type="match status" value="1"/>
</dbReference>
<sequence length="607" mass="66271">MKPTPETLLQFLSAIHPYDAMEQAALMSMIGAFDIRSYADGDMVYALGETLDGLFVVFEGNVEIRDEHDVPISLLGVRNSFGERGLLREGVSLTSARAVTETILLVLPAKRFHQALSDDPNFRKFFDRSRLERPQKADLATTRVEELMATKPLTCTPDTDVQTAARLMRDAHVSSICIAENDALRGIATVRDLSGKVVGNGLSFSTPISQIMTPDPVTLPPSAIGSDVLHMMMERRIGHVPVEQSGKLVGIVTQTDLTRFQAVSSAELVSEIAYADTAEEMAKVTARIPQLLAQLVAGGNRHEVITRLITDIADTATRRLIALAEQTLGPAPVPYLWLACGSQGRQEQTGVSDQDNCLFLDDSVQPDHLPYFEALARFVCDGLDTCGYVYCPGDMMAINPRWRQPVRVWRDYFAGWIKTPNPEAQMLASVMFDLRPIGGALKLFEDLQANTLNAAASNSIFVAHMVSNSLKHTPPLGLLRGFATIRSGEHKNQIDLKHNGVVPVVDLARIYALQGKLTAVNTAARLEAAVAAGVLSQSGGQDLRDAYDLIAETRLEHQAAQVRAGETPNNYLSPTNLSDFERSHLRDAFVVIKSMQSAVGHGRGMLS</sequence>
<dbReference type="InterPro" id="IPR018821">
    <property type="entry name" value="DUF294_put_nucleoTrafse_sb-bd"/>
</dbReference>
<proteinExistence type="predicted"/>
<dbReference type="CDD" id="cd04587">
    <property type="entry name" value="CBS_pair_CAP-ED_NT_Pol-beta-like_DUF294_assoc"/>
    <property type="match status" value="1"/>
</dbReference>
<dbReference type="RefSeq" id="WP_072776645.1">
    <property type="nucleotide sequence ID" value="NZ_FQXC01000001.1"/>
</dbReference>
<protein>
    <submittedName>
        <fullName evidence="5">CBS domain-containing protein</fullName>
    </submittedName>
</protein>
<feature type="domain" description="Cyclic nucleotide-binding" evidence="3">
    <location>
        <begin position="17"/>
        <end position="133"/>
    </location>
</feature>
<dbReference type="InterPro" id="IPR014710">
    <property type="entry name" value="RmlC-like_jellyroll"/>
</dbReference>